<dbReference type="OrthoDB" id="4623781at2"/>
<evidence type="ECO:0000313" key="1">
    <source>
        <dbReference type="EMBL" id="OBS03655.1"/>
    </source>
</evidence>
<reference evidence="1 3" key="2">
    <citation type="submission" date="2016-06" db="EMBL/GenBank/DDBJ databases">
        <authorList>
            <person name="Kjaerup R.B."/>
            <person name="Dalgaard T.S."/>
            <person name="Juul-Madsen H.R."/>
        </authorList>
    </citation>
    <scope>NUCLEOTIDE SEQUENCE [LARGE SCALE GENOMIC DNA]</scope>
    <source>
        <strain evidence="1 3">1245752.6</strain>
    </source>
</reference>
<sequence length="122" mass="13509">MAEIDFAQAWYFLDSAGKRFHLRFRPSSAPPDEERLDDGTGQLIAVVADARRADRNHRIAITRSNVLLTEVESALDGWEDWAAVLDAGTYRWISLPQIQRRIDAAGLGPASRESGSRSRGAA</sequence>
<dbReference type="AlphaFoldDB" id="A0A1A6BMU3"/>
<dbReference type="EMBL" id="MAEM01000046">
    <property type="protein sequence ID" value="OBS03655.1"/>
    <property type="molecule type" value="Genomic_DNA"/>
</dbReference>
<dbReference type="Proteomes" id="UP000093757">
    <property type="component" value="Unassembled WGS sequence"/>
</dbReference>
<name>A0A1A6BMU3_MYCGO</name>
<evidence type="ECO:0000313" key="4">
    <source>
        <dbReference type="Proteomes" id="UP000193928"/>
    </source>
</evidence>
<evidence type="ECO:0000313" key="3">
    <source>
        <dbReference type="Proteomes" id="UP000093757"/>
    </source>
</evidence>
<protein>
    <submittedName>
        <fullName evidence="1">Uncharacterized protein</fullName>
    </submittedName>
</protein>
<organism evidence="1 3">
    <name type="scientific">Mycobacterium gordonae</name>
    <dbReference type="NCBI Taxonomy" id="1778"/>
    <lineage>
        <taxon>Bacteria</taxon>
        <taxon>Bacillati</taxon>
        <taxon>Actinomycetota</taxon>
        <taxon>Actinomycetes</taxon>
        <taxon>Mycobacteriales</taxon>
        <taxon>Mycobacteriaceae</taxon>
        <taxon>Mycobacterium</taxon>
    </lineage>
</organism>
<accession>A0A1A6BMU3</accession>
<keyword evidence="4" id="KW-1185">Reference proteome</keyword>
<comment type="caution">
    <text evidence="1">The sequence shown here is derived from an EMBL/GenBank/DDBJ whole genome shotgun (WGS) entry which is preliminary data.</text>
</comment>
<dbReference type="RefSeq" id="WP_065132233.1">
    <property type="nucleotide sequence ID" value="NZ_JACKSU010000060.1"/>
</dbReference>
<reference evidence="2 4" key="1">
    <citation type="submission" date="2016-01" db="EMBL/GenBank/DDBJ databases">
        <title>The new phylogeny of the genus Mycobacterium.</title>
        <authorList>
            <person name="Tarcisio F."/>
            <person name="Conor M."/>
            <person name="Antonella G."/>
            <person name="Elisabetta G."/>
            <person name="Giulia F.S."/>
            <person name="Sara T."/>
            <person name="Anna F."/>
            <person name="Clotilde B."/>
            <person name="Roberto B."/>
            <person name="Veronica D.S."/>
            <person name="Fabio R."/>
            <person name="Monica P."/>
            <person name="Olivier J."/>
            <person name="Enrico T."/>
            <person name="Nicola S."/>
        </authorList>
    </citation>
    <scope>NUCLEOTIDE SEQUENCE [LARGE SCALE GENOMIC DNA]</scope>
    <source>
        <strain evidence="2 4">DSM 44160</strain>
    </source>
</reference>
<dbReference type="Proteomes" id="UP000193928">
    <property type="component" value="Unassembled WGS sequence"/>
</dbReference>
<evidence type="ECO:0000313" key="2">
    <source>
        <dbReference type="EMBL" id="ORV88130.1"/>
    </source>
</evidence>
<gene>
    <name evidence="1" type="ORF">A9W98_00775</name>
    <name evidence="2" type="ORF">AWC08_22470</name>
</gene>
<dbReference type="EMBL" id="LQOY01000072">
    <property type="protein sequence ID" value="ORV88130.1"/>
    <property type="molecule type" value="Genomic_DNA"/>
</dbReference>
<proteinExistence type="predicted"/>